<sequence length="37" mass="4244">MCIYFDVLPEAIKNSSFIGYPLLDFCHSLPLCSHKIQ</sequence>
<reference evidence="1" key="2">
    <citation type="journal article" date="2015" name="Fish Shellfish Immunol.">
        <title>Early steps in the European eel (Anguilla anguilla)-Vibrio vulnificus interaction in the gills: Role of the RtxA13 toxin.</title>
        <authorList>
            <person name="Callol A."/>
            <person name="Pajuelo D."/>
            <person name="Ebbesson L."/>
            <person name="Teles M."/>
            <person name="MacKenzie S."/>
            <person name="Amaro C."/>
        </authorList>
    </citation>
    <scope>NUCLEOTIDE SEQUENCE</scope>
</reference>
<evidence type="ECO:0000313" key="1">
    <source>
        <dbReference type="EMBL" id="JAH36616.1"/>
    </source>
</evidence>
<reference evidence="1" key="1">
    <citation type="submission" date="2014-11" db="EMBL/GenBank/DDBJ databases">
        <authorList>
            <person name="Amaro Gonzalez C."/>
        </authorList>
    </citation>
    <scope>NUCLEOTIDE SEQUENCE</scope>
</reference>
<dbReference type="AlphaFoldDB" id="A0A0E9S5P6"/>
<dbReference type="EMBL" id="GBXM01071961">
    <property type="protein sequence ID" value="JAH36616.1"/>
    <property type="molecule type" value="Transcribed_RNA"/>
</dbReference>
<accession>A0A0E9S5P6</accession>
<proteinExistence type="predicted"/>
<organism evidence="1">
    <name type="scientific">Anguilla anguilla</name>
    <name type="common">European freshwater eel</name>
    <name type="synonym">Muraena anguilla</name>
    <dbReference type="NCBI Taxonomy" id="7936"/>
    <lineage>
        <taxon>Eukaryota</taxon>
        <taxon>Metazoa</taxon>
        <taxon>Chordata</taxon>
        <taxon>Craniata</taxon>
        <taxon>Vertebrata</taxon>
        <taxon>Euteleostomi</taxon>
        <taxon>Actinopterygii</taxon>
        <taxon>Neopterygii</taxon>
        <taxon>Teleostei</taxon>
        <taxon>Anguilliformes</taxon>
        <taxon>Anguillidae</taxon>
        <taxon>Anguilla</taxon>
    </lineage>
</organism>
<protein>
    <submittedName>
        <fullName evidence="1">Uncharacterized protein</fullName>
    </submittedName>
</protein>
<name>A0A0E9S5P6_ANGAN</name>